<accession>A0A4S9X9Q7</accession>
<feature type="region of interest" description="Disordered" evidence="2">
    <location>
        <begin position="627"/>
        <end position="661"/>
    </location>
</feature>
<dbReference type="Pfam" id="PF13671">
    <property type="entry name" value="AAA_33"/>
    <property type="match status" value="1"/>
</dbReference>
<evidence type="ECO:0000259" key="3">
    <source>
        <dbReference type="PROSITE" id="PS50056"/>
    </source>
</evidence>
<dbReference type="PANTHER" id="PTHR43883:SF1">
    <property type="entry name" value="GLUCONOKINASE"/>
    <property type="match status" value="1"/>
</dbReference>
<dbReference type="InterPro" id="IPR021122">
    <property type="entry name" value="RNA_ligase_dom_REL/Rnl2"/>
</dbReference>
<evidence type="ECO:0000313" key="4">
    <source>
        <dbReference type="EMBL" id="THZ74573.1"/>
    </source>
</evidence>
<dbReference type="SUPFAM" id="SSF52540">
    <property type="entry name" value="P-loop containing nucleoside triphosphate hydrolases"/>
    <property type="match status" value="1"/>
</dbReference>
<dbReference type="InterPro" id="IPR057023">
    <property type="entry name" value="PTP-SAK"/>
</dbReference>
<sequence length="895" mass="99491">MHLELVKTLGCVVLRGDHVDNIARSSPPPTTSRPRYPYHVTILTKAESQQLNNSVDTPHQISKIVERLLSTPQLLEDPIDLGVAIHGSTGFNVLFWPQGNNIRHQLGLSNKQFHITLTSDDKHDIDKGVNSITRSVLACEYLDTHPGNVSALLRAAQCCHLPLEAKRAMCLYAQAADLLLPDGREAIVSQCVAALVSCSEHTEFGLFFLDGEVEDWKHNRPLYSPCQKAFQNPELRRLVQQQITTSRDQDIETLIPSLLSLASNQDVFTPLEGELYRLPRFFRWLLPFRLAVMSTPRCKEDITALVTQNITLVVTLTEEEPLLAEWFADTSCRNVLMPVRNYKAPTVEQVDEFIGCIDILPIEQAALVHCGGGKGRAGTFAACYLMARGFGATDASHDSEQAVRIFPGDAIKLLRHMRPGSIETAEQETFIRDYAQYLISGRQAVPALATPPDIQESQAPLELEGKLPKAPSIIVCCGVPGSGKSTFASHLTILGYIVISQDELGSRTACLNALSNAMNSGRKILIDRCNPYVEDREQWLAHAFHPTNALCVWFDVDSELCVRRADARTNHPTIAPGRAKKIVHSFTKTFVKPSKKEKFACIARVSSSVAASDLLLRLGVPKGDINHAATGPAEASPNESSSARTTRTARTTTTASTPAERPFIHKFPRTRHLYNAGSATRDDLILTSSDAEAFLDSPDPSITLTIEEKVDGANLGISLDSSGNFKVQNRSHYVNSKSHAQFKKLDRWLEDHYKGLITVLQVDEPGKWILYGEWLFAKHSIHYTSLPDMFLAFDLFDTEQGTFLSREALSTRLSGTNIHQVNDLELPETLNEQSLLDIVRSRQSIYYDGIVEGVYLRRQKDGKTIDRAKIVRSDFIAGDEHWNRRGITPNVVAYE</sequence>
<dbReference type="SMART" id="SM00404">
    <property type="entry name" value="PTPc_motif"/>
    <property type="match status" value="1"/>
</dbReference>
<evidence type="ECO:0000313" key="5">
    <source>
        <dbReference type="Proteomes" id="UP000310039"/>
    </source>
</evidence>
<dbReference type="Gene3D" id="3.30.470.30">
    <property type="entry name" value="DNA ligase/mRNA capping enzyme"/>
    <property type="match status" value="1"/>
</dbReference>
<name>A0A4S9X9Q7_AURPU</name>
<comment type="caution">
    <text evidence="4">The sequence shown here is derived from an EMBL/GenBank/DDBJ whole genome shotgun (WGS) entry which is preliminary data.</text>
</comment>
<dbReference type="Pfam" id="PF22547">
    <property type="entry name" value="2H-SAK"/>
    <property type="match status" value="1"/>
</dbReference>
<organism evidence="4 5">
    <name type="scientific">Aureobasidium pullulans</name>
    <name type="common">Black yeast</name>
    <name type="synonym">Pullularia pullulans</name>
    <dbReference type="NCBI Taxonomy" id="5580"/>
    <lineage>
        <taxon>Eukaryota</taxon>
        <taxon>Fungi</taxon>
        <taxon>Dikarya</taxon>
        <taxon>Ascomycota</taxon>
        <taxon>Pezizomycotina</taxon>
        <taxon>Dothideomycetes</taxon>
        <taxon>Dothideomycetidae</taxon>
        <taxon>Dothideales</taxon>
        <taxon>Saccotheciaceae</taxon>
        <taxon>Aureobasidium</taxon>
    </lineage>
</organism>
<dbReference type="GO" id="GO:0140096">
    <property type="term" value="F:catalytic activity, acting on a protein"/>
    <property type="evidence" value="ECO:0007669"/>
    <property type="project" value="UniProtKB-ARBA"/>
</dbReference>
<gene>
    <name evidence="4" type="ORF">D6C84_09345</name>
</gene>
<dbReference type="GO" id="GO:0016791">
    <property type="term" value="F:phosphatase activity"/>
    <property type="evidence" value="ECO:0007669"/>
    <property type="project" value="UniProtKB-ARBA"/>
</dbReference>
<dbReference type="Pfam" id="PF22784">
    <property type="entry name" value="PTP-SAK"/>
    <property type="match status" value="1"/>
</dbReference>
<dbReference type="PROSITE" id="PS50056">
    <property type="entry name" value="TYR_PHOSPHATASE_2"/>
    <property type="match status" value="1"/>
</dbReference>
<protein>
    <recommendedName>
        <fullName evidence="3">Tyrosine specific protein phosphatases domain-containing protein</fullName>
    </recommendedName>
</protein>
<dbReference type="EMBL" id="QZBT01000226">
    <property type="protein sequence ID" value="THZ74573.1"/>
    <property type="molecule type" value="Genomic_DNA"/>
</dbReference>
<dbReference type="Proteomes" id="UP000310039">
    <property type="component" value="Unassembled WGS sequence"/>
</dbReference>
<feature type="domain" description="Tyrosine specific protein phosphatases" evidence="3">
    <location>
        <begin position="351"/>
        <end position="429"/>
    </location>
</feature>
<proteinExistence type="predicted"/>
<dbReference type="Pfam" id="PF09414">
    <property type="entry name" value="RNA_ligase"/>
    <property type="match status" value="1"/>
</dbReference>
<dbReference type="InterPro" id="IPR027417">
    <property type="entry name" value="P-loop_NTPase"/>
</dbReference>
<dbReference type="PANTHER" id="PTHR43883">
    <property type="entry name" value="SLR0207 PROTEIN"/>
    <property type="match status" value="1"/>
</dbReference>
<dbReference type="InterPro" id="IPR003595">
    <property type="entry name" value="Tyr_Pase_cat"/>
</dbReference>
<dbReference type="Gene3D" id="3.40.50.300">
    <property type="entry name" value="P-loop containing nucleotide triphosphate hydrolases"/>
    <property type="match status" value="1"/>
</dbReference>
<dbReference type="AlphaFoldDB" id="A0A4S9X9Q7"/>
<dbReference type="InterPro" id="IPR054498">
    <property type="entry name" value="2H-SAK"/>
</dbReference>
<dbReference type="Gene3D" id="3.90.190.10">
    <property type="entry name" value="Protein tyrosine phosphatase superfamily"/>
    <property type="match status" value="1"/>
</dbReference>
<feature type="compositionally biased region" description="Low complexity" evidence="2">
    <location>
        <begin position="632"/>
        <end position="661"/>
    </location>
</feature>
<dbReference type="InterPro" id="IPR000387">
    <property type="entry name" value="Tyr_Pase_dom"/>
</dbReference>
<evidence type="ECO:0000256" key="1">
    <source>
        <dbReference type="ARBA" id="ARBA00022801"/>
    </source>
</evidence>
<dbReference type="SUPFAM" id="SSF56091">
    <property type="entry name" value="DNA ligase/mRNA capping enzyme, catalytic domain"/>
    <property type="match status" value="1"/>
</dbReference>
<keyword evidence="1" id="KW-0378">Hydrolase</keyword>
<dbReference type="SUPFAM" id="SSF52799">
    <property type="entry name" value="(Phosphotyrosine protein) phosphatases II"/>
    <property type="match status" value="1"/>
</dbReference>
<dbReference type="InterPro" id="IPR052732">
    <property type="entry name" value="Cell-binding_unc_protein"/>
</dbReference>
<reference evidence="4 5" key="1">
    <citation type="submission" date="2018-10" db="EMBL/GenBank/DDBJ databases">
        <title>Fifty Aureobasidium pullulans genomes reveal a recombining polyextremotolerant generalist.</title>
        <authorList>
            <person name="Gostincar C."/>
            <person name="Turk M."/>
            <person name="Zajc J."/>
            <person name="Gunde-Cimerman N."/>
        </authorList>
    </citation>
    <scope>NUCLEOTIDE SEQUENCE [LARGE SCALE GENOMIC DNA]</scope>
    <source>
        <strain evidence="4 5">EXF-3403</strain>
    </source>
</reference>
<evidence type="ECO:0000256" key="2">
    <source>
        <dbReference type="SAM" id="MobiDB-lite"/>
    </source>
</evidence>
<dbReference type="InterPro" id="IPR029021">
    <property type="entry name" value="Prot-tyrosine_phosphatase-like"/>
</dbReference>